<accession>A0ABV5GDM5</accession>
<sequence length="878" mass="89440">MKTTKIYLVVCLTFLLTQFNALGQYNGGNSNGASKDELSLTSCSIPPHFYAYFGGVNDGSSVFELSNTACGTAAFQFAYMGGTADGAATEEASITACGIPPSFFAYFGGNNDGANVETFEQSVCGFPPQFYAYFGGDGDGFTIDKTAPICPTQPPVASFTASSTSICVGQSVTFTDTSTNIPSAWTWTFTGGTPNSSIVQNPVITYNTPGSYAVTLVAANYNGTDTITQTGYITVTAYPTVQTTTPASRCDTGTVTLGATASAGTLSWYANSIGGAALGTGTSFTTPSISITTTYYVETVNATCSSSRTAVIATVNTTPSITATTPNSRCGSGSVTLNATSSAGNTIWYANPTGGIALATTNSFATPSISTTTTYYVEATSGSCTSPRTPVTATVNTLPTVLTTTPASRCDAGAVTLGATASSGTLDWYANSSGGTSLGTGTSYLTPSISTSTTYYVEASTASCTSVRTAVTATVNTTPTVTPIPNGRCDAGSVTISASANAGTISWYANASGGSALGTGTSFSTPNILTTTTYYAESVNGTCISSRVPVVATVNTSPSITTTTPASACTPGCATLASTASSGTIQWFTVASGGAVYFTGANLTICNLPSTSTYYVQTTNGTCTSNRVPVVYTVTGAIPSILSTTGGNRCGPGTVTLNAVADSGTLNWYNAATGGTLLGTGNSFTTPSISATTIYYVEASNGTCSSNRLAVTASISSTSPPIANANQTFCNGETVGLITVIPSGPSIIWYTAASGGSVVPNGTALVSGTTYYASQTISGCESTSRTAVTMTLGGCLGNDEFEINNLKVYPNPTIDILTVSYSEPISGVEVFNIIGQQVFSVESRTNEVQIDMARYASGTYLIKVSVDDMTKTVKVIKK</sequence>
<evidence type="ECO:0000313" key="5">
    <source>
        <dbReference type="Proteomes" id="UP001589576"/>
    </source>
</evidence>
<comment type="caution">
    <text evidence="4">The sequence shown here is derived from an EMBL/GenBank/DDBJ whole genome shotgun (WGS) entry which is preliminary data.</text>
</comment>
<dbReference type="NCBIfam" id="TIGR04183">
    <property type="entry name" value="Por_Secre_tail"/>
    <property type="match status" value="1"/>
</dbReference>
<dbReference type="Proteomes" id="UP001589576">
    <property type="component" value="Unassembled WGS sequence"/>
</dbReference>
<dbReference type="InterPro" id="IPR022409">
    <property type="entry name" value="PKD/Chitinase_dom"/>
</dbReference>
<dbReference type="InterPro" id="IPR044023">
    <property type="entry name" value="Ig_7"/>
</dbReference>
<evidence type="ECO:0000313" key="4">
    <source>
        <dbReference type="EMBL" id="MFB9089188.1"/>
    </source>
</evidence>
<name>A0ABV5GDM5_9FLAO</name>
<reference evidence="4 5" key="1">
    <citation type="submission" date="2024-09" db="EMBL/GenBank/DDBJ databases">
        <authorList>
            <person name="Sun Q."/>
            <person name="Mori K."/>
        </authorList>
    </citation>
    <scope>NUCLEOTIDE SEQUENCE [LARGE SCALE GENOMIC DNA]</scope>
    <source>
        <strain evidence="4 5">CECT 8460</strain>
    </source>
</reference>
<dbReference type="InterPro" id="IPR026444">
    <property type="entry name" value="Secre_tail"/>
</dbReference>
<dbReference type="Pfam" id="PF18911">
    <property type="entry name" value="PKD_4"/>
    <property type="match status" value="1"/>
</dbReference>
<dbReference type="Gene3D" id="2.60.40.10">
    <property type="entry name" value="Immunoglobulins"/>
    <property type="match status" value="1"/>
</dbReference>
<feature type="signal peptide" evidence="2">
    <location>
        <begin position="1"/>
        <end position="23"/>
    </location>
</feature>
<dbReference type="EMBL" id="JBHMFB010000016">
    <property type="protein sequence ID" value="MFB9089188.1"/>
    <property type="molecule type" value="Genomic_DNA"/>
</dbReference>
<keyword evidence="1 2" id="KW-0732">Signal</keyword>
<dbReference type="Pfam" id="PF19081">
    <property type="entry name" value="Ig_7"/>
    <property type="match status" value="7"/>
</dbReference>
<dbReference type="RefSeq" id="WP_290286153.1">
    <property type="nucleotide sequence ID" value="NZ_JAUFQN010000019.1"/>
</dbReference>
<dbReference type="Pfam" id="PF18962">
    <property type="entry name" value="Por_Secre_tail"/>
    <property type="match status" value="1"/>
</dbReference>
<dbReference type="InterPro" id="IPR035986">
    <property type="entry name" value="PKD_dom_sf"/>
</dbReference>
<organism evidence="4 5">
    <name type="scientific">Flavobacterium paronense</name>
    <dbReference type="NCBI Taxonomy" id="1392775"/>
    <lineage>
        <taxon>Bacteria</taxon>
        <taxon>Pseudomonadati</taxon>
        <taxon>Bacteroidota</taxon>
        <taxon>Flavobacteriia</taxon>
        <taxon>Flavobacteriales</taxon>
        <taxon>Flavobacteriaceae</taxon>
        <taxon>Flavobacterium</taxon>
    </lineage>
</organism>
<dbReference type="InterPro" id="IPR000601">
    <property type="entry name" value="PKD_dom"/>
</dbReference>
<dbReference type="InterPro" id="IPR013783">
    <property type="entry name" value="Ig-like_fold"/>
</dbReference>
<gene>
    <name evidence="4" type="ORF">ACFFUU_06225</name>
</gene>
<dbReference type="SMART" id="SM00089">
    <property type="entry name" value="PKD"/>
    <property type="match status" value="1"/>
</dbReference>
<keyword evidence="5" id="KW-1185">Reference proteome</keyword>
<evidence type="ECO:0000259" key="3">
    <source>
        <dbReference type="PROSITE" id="PS50093"/>
    </source>
</evidence>
<dbReference type="SUPFAM" id="SSF49299">
    <property type="entry name" value="PKD domain"/>
    <property type="match status" value="1"/>
</dbReference>
<dbReference type="PROSITE" id="PS50093">
    <property type="entry name" value="PKD"/>
    <property type="match status" value="1"/>
</dbReference>
<evidence type="ECO:0000256" key="2">
    <source>
        <dbReference type="SAM" id="SignalP"/>
    </source>
</evidence>
<proteinExistence type="predicted"/>
<feature type="chain" id="PRO_5047380298" evidence="2">
    <location>
        <begin position="24"/>
        <end position="878"/>
    </location>
</feature>
<protein>
    <submittedName>
        <fullName evidence="4">T9SS type A sorting domain-containing protein</fullName>
    </submittedName>
</protein>
<evidence type="ECO:0000256" key="1">
    <source>
        <dbReference type="ARBA" id="ARBA00022729"/>
    </source>
</evidence>
<dbReference type="CDD" id="cd00146">
    <property type="entry name" value="PKD"/>
    <property type="match status" value="1"/>
</dbReference>
<feature type="domain" description="PKD" evidence="3">
    <location>
        <begin position="155"/>
        <end position="240"/>
    </location>
</feature>